<dbReference type="InterPro" id="IPR039422">
    <property type="entry name" value="MarR/SlyA-like"/>
</dbReference>
<comment type="caution">
    <text evidence="2">The sequence shown here is derived from an EMBL/GenBank/DDBJ whole genome shotgun (WGS) entry which is preliminary data.</text>
</comment>
<dbReference type="PRINTS" id="PR00598">
    <property type="entry name" value="HTHMARR"/>
</dbReference>
<organism evidence="2 3">
    <name type="scientific">Pseudoclavibacter endophyticus</name>
    <dbReference type="NCBI Taxonomy" id="1778590"/>
    <lineage>
        <taxon>Bacteria</taxon>
        <taxon>Bacillati</taxon>
        <taxon>Actinomycetota</taxon>
        <taxon>Actinomycetes</taxon>
        <taxon>Micrococcales</taxon>
        <taxon>Microbacteriaceae</taxon>
        <taxon>Pseudoclavibacter</taxon>
    </lineage>
</organism>
<dbReference type="PROSITE" id="PS50995">
    <property type="entry name" value="HTH_MARR_2"/>
    <property type="match status" value="1"/>
</dbReference>
<dbReference type="SUPFAM" id="SSF46785">
    <property type="entry name" value="Winged helix' DNA-binding domain"/>
    <property type="match status" value="1"/>
</dbReference>
<sequence length="173" mass="18367">MSVVARARIVSSAETSCARSFAARSRSSTSLNRSTRRVAAACCVVPTAVNETRLQSRLAEIGATGCEMRVVAVLDEQGPIPQVGIAGLADIDRADLSTTLDRLEAGGYVTREPDPDDGRRKLVTLTEDGRARAAQLATVVAAVQAAVLAPLTDHEREQFVSLLRRLQPGADDP</sequence>
<dbReference type="InterPro" id="IPR000835">
    <property type="entry name" value="HTH_MarR-typ"/>
</dbReference>
<dbReference type="PANTHER" id="PTHR33164">
    <property type="entry name" value="TRANSCRIPTIONAL REGULATOR, MARR FAMILY"/>
    <property type="match status" value="1"/>
</dbReference>
<dbReference type="Proteomes" id="UP000431744">
    <property type="component" value="Unassembled WGS sequence"/>
</dbReference>
<evidence type="ECO:0000259" key="1">
    <source>
        <dbReference type="PROSITE" id="PS50995"/>
    </source>
</evidence>
<dbReference type="EMBL" id="WBJY01000001">
    <property type="protein sequence ID" value="KAB1650206.1"/>
    <property type="molecule type" value="Genomic_DNA"/>
</dbReference>
<dbReference type="SMART" id="SM00347">
    <property type="entry name" value="HTH_MARR"/>
    <property type="match status" value="1"/>
</dbReference>
<evidence type="ECO:0000313" key="2">
    <source>
        <dbReference type="EMBL" id="KAB1650206.1"/>
    </source>
</evidence>
<name>A0A6H9WMV8_9MICO</name>
<protein>
    <submittedName>
        <fullName evidence="2">MarR family transcriptional regulator</fullName>
    </submittedName>
</protein>
<dbReference type="Gene3D" id="1.10.10.10">
    <property type="entry name" value="Winged helix-like DNA-binding domain superfamily/Winged helix DNA-binding domain"/>
    <property type="match status" value="1"/>
</dbReference>
<dbReference type="PANTHER" id="PTHR33164:SF95">
    <property type="entry name" value="TRANSCRIPTIONAL REGULATOR"/>
    <property type="match status" value="1"/>
</dbReference>
<dbReference type="Pfam" id="PF01047">
    <property type="entry name" value="MarR"/>
    <property type="match status" value="1"/>
</dbReference>
<dbReference type="GO" id="GO:0006950">
    <property type="term" value="P:response to stress"/>
    <property type="evidence" value="ECO:0007669"/>
    <property type="project" value="TreeGrafter"/>
</dbReference>
<gene>
    <name evidence="2" type="ORF">F8O04_08415</name>
</gene>
<dbReference type="GO" id="GO:0003700">
    <property type="term" value="F:DNA-binding transcription factor activity"/>
    <property type="evidence" value="ECO:0007669"/>
    <property type="project" value="InterPro"/>
</dbReference>
<reference evidence="2 3" key="1">
    <citation type="submission" date="2019-09" db="EMBL/GenBank/DDBJ databases">
        <title>Phylogeny of genus Pseudoclavibacter and closely related genus.</title>
        <authorList>
            <person name="Li Y."/>
        </authorList>
    </citation>
    <scope>NUCLEOTIDE SEQUENCE [LARGE SCALE GENOMIC DNA]</scope>
    <source>
        <strain evidence="2 3">EGI 60007</strain>
    </source>
</reference>
<proteinExistence type="predicted"/>
<accession>A0A6H9WMV8</accession>
<dbReference type="InterPro" id="IPR036390">
    <property type="entry name" value="WH_DNA-bd_sf"/>
</dbReference>
<dbReference type="InterPro" id="IPR036388">
    <property type="entry name" value="WH-like_DNA-bd_sf"/>
</dbReference>
<feature type="domain" description="HTH marR-type" evidence="1">
    <location>
        <begin position="24"/>
        <end position="168"/>
    </location>
</feature>
<keyword evidence="3" id="KW-1185">Reference proteome</keyword>
<dbReference type="AlphaFoldDB" id="A0A6H9WMV8"/>
<dbReference type="OrthoDB" id="8635520at2"/>
<evidence type="ECO:0000313" key="3">
    <source>
        <dbReference type="Proteomes" id="UP000431744"/>
    </source>
</evidence>